<comment type="caution">
    <text evidence="1">The sequence shown here is derived from an EMBL/GenBank/DDBJ whole genome shotgun (WGS) entry which is preliminary data.</text>
</comment>
<organism evidence="1">
    <name type="scientific">marine sediment metagenome</name>
    <dbReference type="NCBI Taxonomy" id="412755"/>
    <lineage>
        <taxon>unclassified sequences</taxon>
        <taxon>metagenomes</taxon>
        <taxon>ecological metagenomes</taxon>
    </lineage>
</organism>
<gene>
    <name evidence="1" type="ORF">S01H4_19583</name>
</gene>
<name>X0YMH9_9ZZZZ</name>
<evidence type="ECO:0000313" key="1">
    <source>
        <dbReference type="EMBL" id="GAG57479.1"/>
    </source>
</evidence>
<dbReference type="AlphaFoldDB" id="X0YMH9"/>
<sequence>SLGELVERDKFVRAVMVGACPRCGSDNTSDCDNPLELVNDPTIAYCLDCGTYWCLECGHVFDLLEKGMQCPHWKICAECSDEHGYLGEGEFIERICPTCEHYDNGCQLEDRSKCDKEWQYLCPYVSDVSQCPKIQEFLQGQS</sequence>
<accession>X0YMH9</accession>
<protein>
    <submittedName>
        <fullName evidence="1">Uncharacterized protein</fullName>
    </submittedName>
</protein>
<reference evidence="1" key="1">
    <citation type="journal article" date="2014" name="Front. Microbiol.">
        <title>High frequency of phylogenetically diverse reductive dehalogenase-homologous genes in deep subseafloor sedimentary metagenomes.</title>
        <authorList>
            <person name="Kawai M."/>
            <person name="Futagami T."/>
            <person name="Toyoda A."/>
            <person name="Takaki Y."/>
            <person name="Nishi S."/>
            <person name="Hori S."/>
            <person name="Arai W."/>
            <person name="Tsubouchi T."/>
            <person name="Morono Y."/>
            <person name="Uchiyama I."/>
            <person name="Ito T."/>
            <person name="Fujiyama A."/>
            <person name="Inagaki F."/>
            <person name="Takami H."/>
        </authorList>
    </citation>
    <scope>NUCLEOTIDE SEQUENCE</scope>
    <source>
        <strain evidence="1">Expedition CK06-06</strain>
    </source>
</reference>
<dbReference type="EMBL" id="BART01008742">
    <property type="protein sequence ID" value="GAG57479.1"/>
    <property type="molecule type" value="Genomic_DNA"/>
</dbReference>
<proteinExistence type="predicted"/>
<feature type="non-terminal residue" evidence="1">
    <location>
        <position position="1"/>
    </location>
</feature>